<dbReference type="EMBL" id="LK023324">
    <property type="protein sequence ID" value="CDS08370.1"/>
    <property type="molecule type" value="Genomic_DNA"/>
</dbReference>
<protein>
    <recommendedName>
        <fullName evidence="7">DUF659 domain-containing protein</fullName>
    </recommendedName>
</protein>
<reference evidence="6" key="1">
    <citation type="journal article" date="2014" name="Genome Announc.">
        <title>De novo whole-genome sequence and genome annotation of Lichtheimia ramosa.</title>
        <authorList>
            <person name="Linde J."/>
            <person name="Schwartze V."/>
            <person name="Binder U."/>
            <person name="Lass-Florl C."/>
            <person name="Voigt K."/>
            <person name="Horn F."/>
        </authorList>
    </citation>
    <scope>NUCLEOTIDE SEQUENCE</scope>
    <source>
        <strain evidence="6">JMRC FSU:6197</strain>
    </source>
</reference>
<dbReference type="OrthoDB" id="2288540at2759"/>
<keyword evidence="2" id="KW-0479">Metal-binding</keyword>
<sequence length="116" mass="12526">MLGVTAHWIDASWQQKSCVVGFGPLSGPHTGPNLAMAFINVLKDMRNKPFFVTTDNASNIKSMAQHLGHLLQAPGIFNPATDRIGCIAHIINLAAQVIIQDALKAPAPEDDLDDNR</sequence>
<evidence type="ECO:0008006" key="7">
    <source>
        <dbReference type="Google" id="ProtNLM"/>
    </source>
</evidence>
<evidence type="ECO:0000256" key="1">
    <source>
        <dbReference type="ARBA" id="ARBA00004123"/>
    </source>
</evidence>
<keyword evidence="3" id="KW-0863">Zinc-finger</keyword>
<keyword evidence="4" id="KW-0862">Zinc</keyword>
<evidence type="ECO:0000256" key="4">
    <source>
        <dbReference type="ARBA" id="ARBA00022833"/>
    </source>
</evidence>
<dbReference type="InterPro" id="IPR012337">
    <property type="entry name" value="RNaseH-like_sf"/>
</dbReference>
<dbReference type="GO" id="GO:0005634">
    <property type="term" value="C:nucleus"/>
    <property type="evidence" value="ECO:0007669"/>
    <property type="project" value="UniProtKB-SubCell"/>
</dbReference>
<accession>A0A077WLM0</accession>
<evidence type="ECO:0000256" key="2">
    <source>
        <dbReference type="ARBA" id="ARBA00022723"/>
    </source>
</evidence>
<evidence type="ECO:0000313" key="6">
    <source>
        <dbReference type="EMBL" id="CDS08370.1"/>
    </source>
</evidence>
<comment type="subcellular location">
    <subcellularLocation>
        <location evidence="1">Nucleus</location>
    </subcellularLocation>
</comment>
<dbReference type="AlphaFoldDB" id="A0A077WLM0"/>
<proteinExistence type="predicted"/>
<evidence type="ECO:0000256" key="5">
    <source>
        <dbReference type="ARBA" id="ARBA00023242"/>
    </source>
</evidence>
<organism evidence="6">
    <name type="scientific">Lichtheimia ramosa</name>
    <dbReference type="NCBI Taxonomy" id="688394"/>
    <lineage>
        <taxon>Eukaryota</taxon>
        <taxon>Fungi</taxon>
        <taxon>Fungi incertae sedis</taxon>
        <taxon>Mucoromycota</taxon>
        <taxon>Mucoromycotina</taxon>
        <taxon>Mucoromycetes</taxon>
        <taxon>Mucorales</taxon>
        <taxon>Lichtheimiaceae</taxon>
        <taxon>Lichtheimia</taxon>
    </lineage>
</organism>
<dbReference type="PANTHER" id="PTHR46481">
    <property type="entry name" value="ZINC FINGER BED DOMAIN-CONTAINING PROTEIN 4"/>
    <property type="match status" value="1"/>
</dbReference>
<dbReference type="GO" id="GO:0008270">
    <property type="term" value="F:zinc ion binding"/>
    <property type="evidence" value="ECO:0007669"/>
    <property type="project" value="UniProtKB-KW"/>
</dbReference>
<gene>
    <name evidence="6" type="ORF">LRAMOSA02318</name>
</gene>
<dbReference type="InterPro" id="IPR052035">
    <property type="entry name" value="ZnF_BED_domain_contain"/>
</dbReference>
<evidence type="ECO:0000256" key="3">
    <source>
        <dbReference type="ARBA" id="ARBA00022771"/>
    </source>
</evidence>
<name>A0A077WLM0_9FUNG</name>
<keyword evidence="5" id="KW-0539">Nucleus</keyword>
<dbReference type="SUPFAM" id="SSF53098">
    <property type="entry name" value="Ribonuclease H-like"/>
    <property type="match status" value="1"/>
</dbReference>
<dbReference type="PANTHER" id="PTHR46481:SF10">
    <property type="entry name" value="ZINC FINGER BED DOMAIN-CONTAINING PROTEIN 39"/>
    <property type="match status" value="1"/>
</dbReference>